<feature type="compositionally biased region" description="Polar residues" evidence="1">
    <location>
        <begin position="151"/>
        <end position="169"/>
    </location>
</feature>
<dbReference type="InterPro" id="IPR001810">
    <property type="entry name" value="F-box_dom"/>
</dbReference>
<accession>A0AAV5FVA4</accession>
<dbReference type="Proteomes" id="UP001054889">
    <property type="component" value="Unassembled WGS sequence"/>
</dbReference>
<keyword evidence="4" id="KW-1185">Reference proteome</keyword>
<evidence type="ECO:0000313" key="4">
    <source>
        <dbReference type="Proteomes" id="UP001054889"/>
    </source>
</evidence>
<dbReference type="AlphaFoldDB" id="A0AAV5FVA4"/>
<dbReference type="EMBL" id="BQKI01000098">
    <property type="protein sequence ID" value="GJN39614.1"/>
    <property type="molecule type" value="Genomic_DNA"/>
</dbReference>
<dbReference type="Pfam" id="PF00646">
    <property type="entry name" value="F-box"/>
    <property type="match status" value="1"/>
</dbReference>
<evidence type="ECO:0000259" key="2">
    <source>
        <dbReference type="Pfam" id="PF00646"/>
    </source>
</evidence>
<feature type="domain" description="F-box" evidence="2">
    <location>
        <begin position="10"/>
        <end position="49"/>
    </location>
</feature>
<protein>
    <recommendedName>
        <fullName evidence="2">F-box domain-containing protein</fullName>
    </recommendedName>
</protein>
<dbReference type="SUPFAM" id="SSF81383">
    <property type="entry name" value="F-box domain"/>
    <property type="match status" value="1"/>
</dbReference>
<feature type="region of interest" description="Disordered" evidence="1">
    <location>
        <begin position="139"/>
        <end position="180"/>
    </location>
</feature>
<sequence length="180" mass="19981">MAPPPPPLAEEIIEEILIRFPPDDPASLLGAALVCKPWCRLVCSPVFRHRFTEFHRRTTPPPVLGFFCCVSKPRSASKDIHFIPTSPSFRRLPHAIMPNWRAVDALHGRVLFCDMDTSVDELLRLIPPTAPPPFVWSLSPQSMGSPMPASTHRSSTRGECQSSPYSSPRVSAYPEDALLA</sequence>
<comment type="caution">
    <text evidence="3">The sequence shown here is derived from an EMBL/GenBank/DDBJ whole genome shotgun (WGS) entry which is preliminary data.</text>
</comment>
<dbReference type="InterPro" id="IPR036047">
    <property type="entry name" value="F-box-like_dom_sf"/>
</dbReference>
<evidence type="ECO:0000256" key="1">
    <source>
        <dbReference type="SAM" id="MobiDB-lite"/>
    </source>
</evidence>
<reference evidence="3" key="1">
    <citation type="journal article" date="2018" name="DNA Res.">
        <title>Multiple hybrid de novo genome assembly of finger millet, an orphan allotetraploid crop.</title>
        <authorList>
            <person name="Hatakeyama M."/>
            <person name="Aluri S."/>
            <person name="Balachadran M.T."/>
            <person name="Sivarajan S.R."/>
            <person name="Patrignani A."/>
            <person name="Gruter S."/>
            <person name="Poveda L."/>
            <person name="Shimizu-Inatsugi R."/>
            <person name="Baeten J."/>
            <person name="Francoijs K.J."/>
            <person name="Nataraja K.N."/>
            <person name="Reddy Y.A.N."/>
            <person name="Phadnis S."/>
            <person name="Ravikumar R.L."/>
            <person name="Schlapbach R."/>
            <person name="Sreeman S.M."/>
            <person name="Shimizu K.K."/>
        </authorList>
    </citation>
    <scope>NUCLEOTIDE SEQUENCE</scope>
</reference>
<name>A0AAV5FVA4_ELECO</name>
<organism evidence="3 4">
    <name type="scientific">Eleusine coracana subsp. coracana</name>
    <dbReference type="NCBI Taxonomy" id="191504"/>
    <lineage>
        <taxon>Eukaryota</taxon>
        <taxon>Viridiplantae</taxon>
        <taxon>Streptophyta</taxon>
        <taxon>Embryophyta</taxon>
        <taxon>Tracheophyta</taxon>
        <taxon>Spermatophyta</taxon>
        <taxon>Magnoliopsida</taxon>
        <taxon>Liliopsida</taxon>
        <taxon>Poales</taxon>
        <taxon>Poaceae</taxon>
        <taxon>PACMAD clade</taxon>
        <taxon>Chloridoideae</taxon>
        <taxon>Cynodonteae</taxon>
        <taxon>Eleusininae</taxon>
        <taxon>Eleusine</taxon>
    </lineage>
</organism>
<dbReference type="PANTHER" id="PTHR32133:SF386">
    <property type="entry name" value="F-BOX DOMAIN-CONTAINING PROTEIN"/>
    <property type="match status" value="1"/>
</dbReference>
<dbReference type="PANTHER" id="PTHR32133">
    <property type="entry name" value="OS07G0120400 PROTEIN"/>
    <property type="match status" value="1"/>
</dbReference>
<evidence type="ECO:0000313" key="3">
    <source>
        <dbReference type="EMBL" id="GJN39614.1"/>
    </source>
</evidence>
<gene>
    <name evidence="3" type="primary">gb28744</name>
    <name evidence="3" type="ORF">PR202_gb28744</name>
</gene>
<reference evidence="3" key="2">
    <citation type="submission" date="2021-12" db="EMBL/GenBank/DDBJ databases">
        <title>Resequencing data analysis of finger millet.</title>
        <authorList>
            <person name="Hatakeyama M."/>
            <person name="Aluri S."/>
            <person name="Balachadran M.T."/>
            <person name="Sivarajan S.R."/>
            <person name="Poveda L."/>
            <person name="Shimizu-Inatsugi R."/>
            <person name="Schlapbach R."/>
            <person name="Sreeman S.M."/>
            <person name="Shimizu K.K."/>
        </authorList>
    </citation>
    <scope>NUCLEOTIDE SEQUENCE</scope>
</reference>
<proteinExistence type="predicted"/>